<dbReference type="Proteomes" id="UP000324222">
    <property type="component" value="Unassembled WGS sequence"/>
</dbReference>
<sequence length="191" mass="21449">MGEEHFLQRAAFLLALATGYRSSQLAALTRHPSFSKLEEDCSVLTLSEHSRTTWSLRWVFLRTTSSITRGLGALWFHGPWRAFCAALSSWPTQVRPHTPTTSEASQRHWRSSAPILWSGYRTLGAGHQRLPSGLATSTIWSPLFRVLSWERPRPSRLWRAGDGHVGEADIGVEVVAEVANQYALLYICVFS</sequence>
<name>A0A5B7I4A0_PORTR</name>
<keyword evidence="2" id="KW-1185">Reference proteome</keyword>
<protein>
    <submittedName>
        <fullName evidence="1">Uncharacterized protein</fullName>
    </submittedName>
</protein>
<dbReference type="EMBL" id="VSRR010053399">
    <property type="protein sequence ID" value="MPC80221.1"/>
    <property type="molecule type" value="Genomic_DNA"/>
</dbReference>
<reference evidence="1 2" key="1">
    <citation type="submission" date="2019-05" db="EMBL/GenBank/DDBJ databases">
        <title>Another draft genome of Portunus trituberculatus and its Hox gene families provides insights of decapod evolution.</title>
        <authorList>
            <person name="Jeong J.-H."/>
            <person name="Song I."/>
            <person name="Kim S."/>
            <person name="Choi T."/>
            <person name="Kim D."/>
            <person name="Ryu S."/>
            <person name="Kim W."/>
        </authorList>
    </citation>
    <scope>NUCLEOTIDE SEQUENCE [LARGE SCALE GENOMIC DNA]</scope>
    <source>
        <tissue evidence="1">Muscle</tissue>
    </source>
</reference>
<comment type="caution">
    <text evidence="1">The sequence shown here is derived from an EMBL/GenBank/DDBJ whole genome shotgun (WGS) entry which is preliminary data.</text>
</comment>
<organism evidence="1 2">
    <name type="scientific">Portunus trituberculatus</name>
    <name type="common">Swimming crab</name>
    <name type="synonym">Neptunus trituberculatus</name>
    <dbReference type="NCBI Taxonomy" id="210409"/>
    <lineage>
        <taxon>Eukaryota</taxon>
        <taxon>Metazoa</taxon>
        <taxon>Ecdysozoa</taxon>
        <taxon>Arthropoda</taxon>
        <taxon>Crustacea</taxon>
        <taxon>Multicrustacea</taxon>
        <taxon>Malacostraca</taxon>
        <taxon>Eumalacostraca</taxon>
        <taxon>Eucarida</taxon>
        <taxon>Decapoda</taxon>
        <taxon>Pleocyemata</taxon>
        <taxon>Brachyura</taxon>
        <taxon>Eubrachyura</taxon>
        <taxon>Portunoidea</taxon>
        <taxon>Portunidae</taxon>
        <taxon>Portuninae</taxon>
        <taxon>Portunus</taxon>
    </lineage>
</organism>
<evidence type="ECO:0000313" key="2">
    <source>
        <dbReference type="Proteomes" id="UP000324222"/>
    </source>
</evidence>
<evidence type="ECO:0000313" key="1">
    <source>
        <dbReference type="EMBL" id="MPC80221.1"/>
    </source>
</evidence>
<accession>A0A5B7I4A0</accession>
<proteinExistence type="predicted"/>
<gene>
    <name evidence="1" type="ORF">E2C01_074794</name>
</gene>
<dbReference type="AlphaFoldDB" id="A0A5B7I4A0"/>